<dbReference type="CDD" id="cd23081">
    <property type="entry name" value="cpPDZ_EcRseP-like"/>
    <property type="match status" value="1"/>
</dbReference>
<accession>A0A4Z0WH82</accession>
<gene>
    <name evidence="13" type="primary">rseP</name>
    <name evidence="13" type="ORF">E4656_01485</name>
</gene>
<keyword evidence="5 11" id="KW-0812">Transmembrane</keyword>
<dbReference type="Proteomes" id="UP000297475">
    <property type="component" value="Unassembled WGS sequence"/>
</dbReference>
<dbReference type="InterPro" id="IPR004387">
    <property type="entry name" value="Pept_M50_Zn"/>
</dbReference>
<evidence type="ECO:0000259" key="12">
    <source>
        <dbReference type="PROSITE" id="PS50106"/>
    </source>
</evidence>
<evidence type="ECO:0000256" key="9">
    <source>
        <dbReference type="ARBA" id="ARBA00023049"/>
    </source>
</evidence>
<dbReference type="SMART" id="SM00228">
    <property type="entry name" value="PDZ"/>
    <property type="match status" value="1"/>
</dbReference>
<dbReference type="SUPFAM" id="SSF50156">
    <property type="entry name" value="PDZ domain-like"/>
    <property type="match status" value="2"/>
</dbReference>
<feature type="transmembrane region" description="Helical" evidence="11">
    <location>
        <begin position="95"/>
        <end position="119"/>
    </location>
</feature>
<keyword evidence="11" id="KW-0479">Metal-binding</keyword>
<evidence type="ECO:0000313" key="14">
    <source>
        <dbReference type="Proteomes" id="UP000297475"/>
    </source>
</evidence>
<proteinExistence type="inferred from homology"/>
<evidence type="ECO:0000256" key="10">
    <source>
        <dbReference type="ARBA" id="ARBA00023136"/>
    </source>
</evidence>
<keyword evidence="8 11" id="KW-1133">Transmembrane helix</keyword>
<evidence type="ECO:0000256" key="5">
    <source>
        <dbReference type="ARBA" id="ARBA00022692"/>
    </source>
</evidence>
<feature type="domain" description="PDZ" evidence="12">
    <location>
        <begin position="208"/>
        <end position="288"/>
    </location>
</feature>
<evidence type="ECO:0000256" key="2">
    <source>
        <dbReference type="ARBA" id="ARBA00004141"/>
    </source>
</evidence>
<dbReference type="PROSITE" id="PS50106">
    <property type="entry name" value="PDZ"/>
    <property type="match status" value="1"/>
</dbReference>
<keyword evidence="10 11" id="KW-0472">Membrane</keyword>
<dbReference type="GO" id="GO:0004222">
    <property type="term" value="F:metalloendopeptidase activity"/>
    <property type="evidence" value="ECO:0007669"/>
    <property type="project" value="InterPro"/>
</dbReference>
<keyword evidence="14" id="KW-1185">Reference proteome</keyword>
<dbReference type="OrthoDB" id="9782003at2"/>
<comment type="cofactor">
    <cofactor evidence="1 11">
        <name>Zn(2+)</name>
        <dbReference type="ChEBI" id="CHEBI:29105"/>
    </cofactor>
</comment>
<evidence type="ECO:0000256" key="8">
    <source>
        <dbReference type="ARBA" id="ARBA00022989"/>
    </source>
</evidence>
<keyword evidence="7 11" id="KW-0862">Zinc</keyword>
<keyword evidence="4 13" id="KW-0645">Protease</keyword>
<dbReference type="EMBL" id="SRMF01000001">
    <property type="protein sequence ID" value="TGG95126.1"/>
    <property type="molecule type" value="Genomic_DNA"/>
</dbReference>
<evidence type="ECO:0000256" key="7">
    <source>
        <dbReference type="ARBA" id="ARBA00022833"/>
    </source>
</evidence>
<comment type="caution">
    <text evidence="13">The sequence shown here is derived from an EMBL/GenBank/DDBJ whole genome shotgun (WGS) entry which is preliminary data.</text>
</comment>
<sequence length="448" mass="48360">MLTTILVFLFTLTILIGVHEAGHYWVARWCGVKVLRFSIGFGKPLFGWKNRDGTEFSVAPIPLGGYVKMLDEREGDVAPEDRPRAHNQQPPGRRIAIAAAGPAANFIFAVFAFWLIALLGTSVARPWVAPVDAADSAWSDWPAEPAEIQAVNGQSVADWREVHLALLNRLGTTGEIELTLATDSGQQYQVSHPVERWLSRVQDPDPVGELGLTFWQPDRPPVLGDILADGPAAQAGLQSGDRILAVDGNEVATWIDWVQHIQQRPGTETELQVERSGQQLAIVVTPQADTEPDGAAVGRVGVYATPMDTSQYFRTVRHGPLSAVGAAVQETGDTISMTLGFLGKMLTGQASVQNLSGPVSIAQVAGDSAGFGLVPFLSFLALLSISLGILNLLPIPVLDGGHILYYLVEIVRGRPLSERAQMIGVQIGIVMLIGVMVIAFTNDFNRLW</sequence>
<dbReference type="AlphaFoldDB" id="A0A4Z0WH82"/>
<dbReference type="CDD" id="cd06163">
    <property type="entry name" value="S2P-M50_PDZ_RseP-like"/>
    <property type="match status" value="2"/>
</dbReference>
<comment type="similarity">
    <text evidence="3 11">Belongs to the peptidase M50B family.</text>
</comment>
<organism evidence="13 14">
    <name type="scientific">Natronospirillum operosum</name>
    <dbReference type="NCBI Taxonomy" id="2759953"/>
    <lineage>
        <taxon>Bacteria</taxon>
        <taxon>Pseudomonadati</taxon>
        <taxon>Pseudomonadota</taxon>
        <taxon>Gammaproteobacteria</taxon>
        <taxon>Oceanospirillales</taxon>
        <taxon>Natronospirillaceae</taxon>
        <taxon>Natronospirillum</taxon>
    </lineage>
</organism>
<evidence type="ECO:0000313" key="13">
    <source>
        <dbReference type="EMBL" id="TGG95126.1"/>
    </source>
</evidence>
<dbReference type="PANTHER" id="PTHR42837">
    <property type="entry name" value="REGULATOR OF SIGMA-E PROTEASE RSEP"/>
    <property type="match status" value="1"/>
</dbReference>
<dbReference type="Gene3D" id="2.30.42.10">
    <property type="match status" value="2"/>
</dbReference>
<evidence type="ECO:0000256" key="1">
    <source>
        <dbReference type="ARBA" id="ARBA00001947"/>
    </source>
</evidence>
<keyword evidence="6 11" id="KW-0378">Hydrolase</keyword>
<reference evidence="13 14" key="1">
    <citation type="submission" date="2019-04" db="EMBL/GenBank/DDBJ databases">
        <title>Natronospirillum operosus gen. nov., sp. nov., a haloalkaliphilic satellite isolated from decaying biomass of laboratory culture of cyanobacterium Geitlerinema sp. and proposal of Natronospirillaceae fam. nov. and Saccharospirillaceae fam. nov.</title>
        <authorList>
            <person name="Kevbrin V."/>
            <person name="Boltyanskaya Y."/>
            <person name="Koziaeva V."/>
            <person name="Grouzdev D.S."/>
            <person name="Park M."/>
            <person name="Cho J."/>
        </authorList>
    </citation>
    <scope>NUCLEOTIDE SEQUENCE [LARGE SCALE GENOMIC DNA]</scope>
    <source>
        <strain evidence="13 14">G-116</strain>
    </source>
</reference>
<dbReference type="InterPro" id="IPR036034">
    <property type="entry name" value="PDZ_sf"/>
</dbReference>
<dbReference type="InterPro" id="IPR001478">
    <property type="entry name" value="PDZ"/>
</dbReference>
<dbReference type="NCBIfam" id="TIGR00054">
    <property type="entry name" value="RIP metalloprotease RseP"/>
    <property type="match status" value="1"/>
</dbReference>
<dbReference type="PANTHER" id="PTHR42837:SF2">
    <property type="entry name" value="MEMBRANE METALLOPROTEASE ARASP2, CHLOROPLASTIC-RELATED"/>
    <property type="match status" value="1"/>
</dbReference>
<name>A0A4Z0WH82_9GAMM</name>
<dbReference type="Pfam" id="PF02163">
    <property type="entry name" value="Peptidase_M50"/>
    <property type="match status" value="1"/>
</dbReference>
<evidence type="ECO:0000256" key="4">
    <source>
        <dbReference type="ARBA" id="ARBA00022670"/>
    </source>
</evidence>
<comment type="subcellular location">
    <subcellularLocation>
        <location evidence="2">Membrane</location>
        <topology evidence="2">Multi-pass membrane protein</topology>
    </subcellularLocation>
</comment>
<dbReference type="RefSeq" id="WP_135480538.1">
    <property type="nucleotide sequence ID" value="NZ_SRMF01000001.1"/>
</dbReference>
<dbReference type="InterPro" id="IPR041489">
    <property type="entry name" value="PDZ_6"/>
</dbReference>
<dbReference type="GO" id="GO:0006508">
    <property type="term" value="P:proteolysis"/>
    <property type="evidence" value="ECO:0007669"/>
    <property type="project" value="UniProtKB-KW"/>
</dbReference>
<evidence type="ECO:0000256" key="11">
    <source>
        <dbReference type="RuleBase" id="RU362031"/>
    </source>
</evidence>
<dbReference type="GO" id="GO:0046872">
    <property type="term" value="F:metal ion binding"/>
    <property type="evidence" value="ECO:0007669"/>
    <property type="project" value="UniProtKB-KW"/>
</dbReference>
<dbReference type="GO" id="GO:0016020">
    <property type="term" value="C:membrane"/>
    <property type="evidence" value="ECO:0007669"/>
    <property type="project" value="UniProtKB-SubCell"/>
</dbReference>
<feature type="transmembrane region" description="Helical" evidence="11">
    <location>
        <begin position="420"/>
        <end position="440"/>
    </location>
</feature>
<dbReference type="InterPro" id="IPR008915">
    <property type="entry name" value="Peptidase_M50"/>
</dbReference>
<protein>
    <recommendedName>
        <fullName evidence="11">Zinc metalloprotease</fullName>
        <ecNumber evidence="11">3.4.24.-</ecNumber>
    </recommendedName>
</protein>
<keyword evidence="9 11" id="KW-0482">Metalloprotease</keyword>
<dbReference type="Pfam" id="PF17820">
    <property type="entry name" value="PDZ_6"/>
    <property type="match status" value="1"/>
</dbReference>
<dbReference type="EC" id="3.4.24.-" evidence="11"/>
<evidence type="ECO:0000256" key="6">
    <source>
        <dbReference type="ARBA" id="ARBA00022801"/>
    </source>
</evidence>
<evidence type="ECO:0000256" key="3">
    <source>
        <dbReference type="ARBA" id="ARBA00007931"/>
    </source>
</evidence>